<feature type="domain" description="HNH nuclease" evidence="1">
    <location>
        <begin position="312"/>
        <end position="365"/>
    </location>
</feature>
<evidence type="ECO:0000259" key="1">
    <source>
        <dbReference type="SMART" id="SM00507"/>
    </source>
</evidence>
<evidence type="ECO:0000313" key="2">
    <source>
        <dbReference type="EMBL" id="OOF38641.1"/>
    </source>
</evidence>
<dbReference type="GO" id="GO:0008270">
    <property type="term" value="F:zinc ion binding"/>
    <property type="evidence" value="ECO:0007669"/>
    <property type="project" value="InterPro"/>
</dbReference>
<keyword evidence="2" id="KW-0378">Hydrolase</keyword>
<organism evidence="2 3">
    <name type="scientific">Rodentibacter rarus</name>
    <dbReference type="NCBI Taxonomy" id="1908260"/>
    <lineage>
        <taxon>Bacteria</taxon>
        <taxon>Pseudomonadati</taxon>
        <taxon>Pseudomonadota</taxon>
        <taxon>Gammaproteobacteria</taxon>
        <taxon>Pasteurellales</taxon>
        <taxon>Pasteurellaceae</taxon>
        <taxon>Rodentibacter</taxon>
    </lineage>
</organism>
<dbReference type="PANTHER" id="PTHR39639">
    <property type="entry name" value="CHROMOSOME 16, WHOLE GENOME SHOTGUN SEQUENCE"/>
    <property type="match status" value="1"/>
</dbReference>
<protein>
    <submittedName>
        <fullName evidence="2">HNH endonuclease</fullName>
    </submittedName>
</protein>
<dbReference type="InterPro" id="IPR002711">
    <property type="entry name" value="HNH"/>
</dbReference>
<dbReference type="STRING" id="1908260.BKK50_11395"/>
<dbReference type="CDD" id="cd00085">
    <property type="entry name" value="HNHc"/>
    <property type="match status" value="1"/>
</dbReference>
<dbReference type="GO" id="GO:0004519">
    <property type="term" value="F:endonuclease activity"/>
    <property type="evidence" value="ECO:0007669"/>
    <property type="project" value="UniProtKB-KW"/>
</dbReference>
<gene>
    <name evidence="2" type="ORF">BKK50_11395</name>
</gene>
<dbReference type="SMART" id="SM00507">
    <property type="entry name" value="HNHc"/>
    <property type="match status" value="1"/>
</dbReference>
<dbReference type="InterPro" id="IPR004919">
    <property type="entry name" value="GmrSD_N"/>
</dbReference>
<dbReference type="Pfam" id="PF01844">
    <property type="entry name" value="HNH"/>
    <property type="match status" value="1"/>
</dbReference>
<proteinExistence type="predicted"/>
<sequence length="370" mass="43207">MKIELTHIKIRDLYNGYEDSAENGVTGFGGKLDIRPQYQRKFVYKEKQRNAVIDTVMKGFPLNVMYWVKHSDGSFEVLDGQQRTVSICEFVKGNFSVDFQYFHNLSDDKKEQFLNYELTVYQCEGTDSEKLEWFKTINIAGEKLTDQELRNAVYAGSWLSDAKRKFSKTGCAATSLGDKYVKGSPIRQEILEIVLTWIYPTENDKEGKPHKSIESYMALHQHDEHATKLWTYFESVINWVKNTFTIYRREMKGLDWGLLYNRFKDADLNPEKLETEIKALMEDDEVNKKAGIYDYILTRDERYLNLRAFSDKDKRILFERQNGICSNCNQTFELSEMEADHVTPWSQGGKTDLNNGQMLCKSCNRKKSNK</sequence>
<dbReference type="OrthoDB" id="7802453at2"/>
<dbReference type="Pfam" id="PF03235">
    <property type="entry name" value="GmrSD_N"/>
    <property type="match status" value="1"/>
</dbReference>
<dbReference type="Proteomes" id="UP000189433">
    <property type="component" value="Unassembled WGS sequence"/>
</dbReference>
<dbReference type="PANTHER" id="PTHR39639:SF1">
    <property type="entry name" value="DUF262 DOMAIN-CONTAINING PROTEIN"/>
    <property type="match status" value="1"/>
</dbReference>
<comment type="caution">
    <text evidence="2">The sequence shown here is derived from an EMBL/GenBank/DDBJ whole genome shotgun (WGS) entry which is preliminary data.</text>
</comment>
<dbReference type="Gene3D" id="1.10.30.50">
    <property type="match status" value="1"/>
</dbReference>
<keyword evidence="2" id="KW-0255">Endonuclease</keyword>
<dbReference type="InterPro" id="IPR003615">
    <property type="entry name" value="HNH_nuc"/>
</dbReference>
<dbReference type="RefSeq" id="WP_077418304.1">
    <property type="nucleotide sequence ID" value="NZ_MLHJ01000142.1"/>
</dbReference>
<reference evidence="2 3" key="1">
    <citation type="submission" date="2016-10" db="EMBL/GenBank/DDBJ databases">
        <title>Rodentibacter gen. nov. and new species.</title>
        <authorList>
            <person name="Christensen H."/>
        </authorList>
    </citation>
    <scope>NUCLEOTIDE SEQUENCE [LARGE SCALE GENOMIC DNA]</scope>
    <source>
        <strain evidence="2 3">CCUG17206</strain>
    </source>
</reference>
<accession>A0A1V3IEK7</accession>
<dbReference type="AlphaFoldDB" id="A0A1V3IEK7"/>
<dbReference type="GO" id="GO:0003676">
    <property type="term" value="F:nucleic acid binding"/>
    <property type="evidence" value="ECO:0007669"/>
    <property type="project" value="InterPro"/>
</dbReference>
<evidence type="ECO:0000313" key="3">
    <source>
        <dbReference type="Proteomes" id="UP000189433"/>
    </source>
</evidence>
<keyword evidence="3" id="KW-1185">Reference proteome</keyword>
<dbReference type="EMBL" id="MLHJ01000142">
    <property type="protein sequence ID" value="OOF38641.1"/>
    <property type="molecule type" value="Genomic_DNA"/>
</dbReference>
<name>A0A1V3IEK7_9PAST</name>
<keyword evidence="2" id="KW-0540">Nuclease</keyword>